<dbReference type="InterPro" id="IPR050579">
    <property type="entry name" value="PMP-22/EMP/MP20-like"/>
</dbReference>
<keyword evidence="2 5" id="KW-0812">Transmembrane</keyword>
<organism evidence="6 7">
    <name type="scientific">Dreissena polymorpha</name>
    <name type="common">Zebra mussel</name>
    <name type="synonym">Mytilus polymorpha</name>
    <dbReference type="NCBI Taxonomy" id="45954"/>
    <lineage>
        <taxon>Eukaryota</taxon>
        <taxon>Metazoa</taxon>
        <taxon>Spiralia</taxon>
        <taxon>Lophotrochozoa</taxon>
        <taxon>Mollusca</taxon>
        <taxon>Bivalvia</taxon>
        <taxon>Autobranchia</taxon>
        <taxon>Heteroconchia</taxon>
        <taxon>Euheterodonta</taxon>
        <taxon>Imparidentia</taxon>
        <taxon>Neoheterodontei</taxon>
        <taxon>Myida</taxon>
        <taxon>Dreissenoidea</taxon>
        <taxon>Dreissenidae</taxon>
        <taxon>Dreissena</taxon>
    </lineage>
</organism>
<evidence type="ECO:0000256" key="4">
    <source>
        <dbReference type="ARBA" id="ARBA00023136"/>
    </source>
</evidence>
<accession>A0A9D4S1K1</accession>
<evidence type="ECO:0000256" key="3">
    <source>
        <dbReference type="ARBA" id="ARBA00022989"/>
    </source>
</evidence>
<sequence length="198" mass="22062">MKYLIFYGRLDPMYRIIKCEYRNESPRMARRNFVITALVLVCVAFVLSVVGYAIPYWESLSNGLTSVHTGLWKVCYFNGGENTCEDVSLLYGSEIPSWLYVVRAFVLLGILGAIAAGALTFMYLRQDSNLWALSSTIVTSGSWVMLVIGVATYNTNRTGLLNLAASFYLVSFSDLLCLLSGILLIASWRLSPPGYQSM</sequence>
<dbReference type="Proteomes" id="UP000828390">
    <property type="component" value="Unassembled WGS sequence"/>
</dbReference>
<feature type="transmembrane region" description="Helical" evidence="5">
    <location>
        <begin position="32"/>
        <end position="54"/>
    </location>
</feature>
<feature type="transmembrane region" description="Helical" evidence="5">
    <location>
        <begin position="98"/>
        <end position="123"/>
    </location>
</feature>
<dbReference type="Gene3D" id="1.20.140.150">
    <property type="match status" value="1"/>
</dbReference>
<keyword evidence="7" id="KW-1185">Reference proteome</keyword>
<evidence type="ECO:0000256" key="5">
    <source>
        <dbReference type="SAM" id="Phobius"/>
    </source>
</evidence>
<keyword evidence="4 5" id="KW-0472">Membrane</keyword>
<dbReference type="PANTHER" id="PTHR10671:SF108">
    <property type="entry name" value="CLAUDIN FAMILY PROTEIN-RELATED"/>
    <property type="match status" value="1"/>
</dbReference>
<keyword evidence="3 5" id="KW-1133">Transmembrane helix</keyword>
<comment type="caution">
    <text evidence="6">The sequence shown here is derived from an EMBL/GenBank/DDBJ whole genome shotgun (WGS) entry which is preliminary data.</text>
</comment>
<protein>
    <submittedName>
        <fullName evidence="6">Uncharacterized protein</fullName>
    </submittedName>
</protein>
<evidence type="ECO:0000313" key="6">
    <source>
        <dbReference type="EMBL" id="KAH3887038.1"/>
    </source>
</evidence>
<comment type="subcellular location">
    <subcellularLocation>
        <location evidence="1">Membrane</location>
        <topology evidence="1">Multi-pass membrane protein</topology>
    </subcellularLocation>
</comment>
<feature type="transmembrane region" description="Helical" evidence="5">
    <location>
        <begin position="130"/>
        <end position="153"/>
    </location>
</feature>
<name>A0A9D4S1K1_DREPO</name>
<gene>
    <name evidence="6" type="ORF">DPMN_011050</name>
</gene>
<proteinExistence type="predicted"/>
<evidence type="ECO:0000256" key="2">
    <source>
        <dbReference type="ARBA" id="ARBA00022692"/>
    </source>
</evidence>
<reference evidence="6" key="2">
    <citation type="submission" date="2020-11" db="EMBL/GenBank/DDBJ databases">
        <authorList>
            <person name="McCartney M.A."/>
            <person name="Auch B."/>
            <person name="Kono T."/>
            <person name="Mallez S."/>
            <person name="Becker A."/>
            <person name="Gohl D.M."/>
            <person name="Silverstein K.A.T."/>
            <person name="Koren S."/>
            <person name="Bechman K.B."/>
            <person name="Herman A."/>
            <person name="Abrahante J.E."/>
            <person name="Garbe J."/>
        </authorList>
    </citation>
    <scope>NUCLEOTIDE SEQUENCE</scope>
    <source>
        <strain evidence="6">Duluth1</strain>
        <tissue evidence="6">Whole animal</tissue>
    </source>
</reference>
<feature type="transmembrane region" description="Helical" evidence="5">
    <location>
        <begin position="165"/>
        <end position="188"/>
    </location>
</feature>
<reference evidence="6" key="1">
    <citation type="journal article" date="2019" name="bioRxiv">
        <title>The Genome of the Zebra Mussel, Dreissena polymorpha: A Resource for Invasive Species Research.</title>
        <authorList>
            <person name="McCartney M.A."/>
            <person name="Auch B."/>
            <person name="Kono T."/>
            <person name="Mallez S."/>
            <person name="Zhang Y."/>
            <person name="Obille A."/>
            <person name="Becker A."/>
            <person name="Abrahante J.E."/>
            <person name="Garbe J."/>
            <person name="Badalamenti J.P."/>
            <person name="Herman A."/>
            <person name="Mangelson H."/>
            <person name="Liachko I."/>
            <person name="Sullivan S."/>
            <person name="Sone E.D."/>
            <person name="Koren S."/>
            <person name="Silverstein K.A.T."/>
            <person name="Beckman K.B."/>
            <person name="Gohl D.M."/>
        </authorList>
    </citation>
    <scope>NUCLEOTIDE SEQUENCE</scope>
    <source>
        <strain evidence="6">Duluth1</strain>
        <tissue evidence="6">Whole animal</tissue>
    </source>
</reference>
<evidence type="ECO:0000256" key="1">
    <source>
        <dbReference type="ARBA" id="ARBA00004141"/>
    </source>
</evidence>
<dbReference type="GO" id="GO:0005886">
    <property type="term" value="C:plasma membrane"/>
    <property type="evidence" value="ECO:0007669"/>
    <property type="project" value="TreeGrafter"/>
</dbReference>
<evidence type="ECO:0000313" key="7">
    <source>
        <dbReference type="Proteomes" id="UP000828390"/>
    </source>
</evidence>
<dbReference type="EMBL" id="JAIWYP010000001">
    <property type="protein sequence ID" value="KAH3887038.1"/>
    <property type="molecule type" value="Genomic_DNA"/>
</dbReference>
<dbReference type="AlphaFoldDB" id="A0A9D4S1K1"/>
<dbReference type="PANTHER" id="PTHR10671">
    <property type="entry name" value="EPITHELIAL MEMBRANE PROTEIN-RELATED"/>
    <property type="match status" value="1"/>
</dbReference>